<comment type="caution">
    <text evidence="1">The sequence shown here is derived from an EMBL/GenBank/DDBJ whole genome shotgun (WGS) entry which is preliminary data.</text>
</comment>
<keyword evidence="2" id="KW-1185">Reference proteome</keyword>
<sequence>MNDEMLIAFQRFLSDTCRISYNHYLSLSENVQQQILESFYNNDCNSDIVRALRNTSPATESKSFLEYLRKHRLSRAVFHQLDNVTKVKIYNNYHQERTLAK</sequence>
<dbReference type="AlphaFoldDB" id="A0AAE3IHX9"/>
<dbReference type="RefSeq" id="WP_117863333.1">
    <property type="nucleotide sequence ID" value="NZ_JAOQJZ010000005.1"/>
</dbReference>
<dbReference type="Proteomes" id="UP001208131">
    <property type="component" value="Unassembled WGS sequence"/>
</dbReference>
<reference evidence="1 2" key="1">
    <citation type="journal article" date="2021" name="ISME Commun">
        <title>Automated analysis of genomic sequences facilitates high-throughput and comprehensive description of bacteria.</title>
        <authorList>
            <person name="Hitch T.C.A."/>
        </authorList>
    </citation>
    <scope>NUCLEOTIDE SEQUENCE [LARGE SCALE GENOMIC DNA]</scope>
    <source>
        <strain evidence="1 2">Sanger_31</strain>
    </source>
</reference>
<gene>
    <name evidence="1" type="ORF">OCV57_06745</name>
</gene>
<name>A0AAE3IHX9_9FIRM</name>
<organism evidence="1 2">
    <name type="scientific">Hominimerdicola aceti</name>
    <dbReference type="NCBI Taxonomy" id="2981726"/>
    <lineage>
        <taxon>Bacteria</taxon>
        <taxon>Bacillati</taxon>
        <taxon>Bacillota</taxon>
        <taxon>Clostridia</taxon>
        <taxon>Eubacteriales</taxon>
        <taxon>Oscillospiraceae</taxon>
        <taxon>Hominimerdicola</taxon>
    </lineage>
</organism>
<protein>
    <submittedName>
        <fullName evidence="1">Uncharacterized protein</fullName>
    </submittedName>
</protein>
<evidence type="ECO:0000313" key="2">
    <source>
        <dbReference type="Proteomes" id="UP001208131"/>
    </source>
</evidence>
<accession>A0AAE3IHX9</accession>
<dbReference type="EMBL" id="JAOQJZ010000005">
    <property type="protein sequence ID" value="MCU6705622.1"/>
    <property type="molecule type" value="Genomic_DNA"/>
</dbReference>
<evidence type="ECO:0000313" key="1">
    <source>
        <dbReference type="EMBL" id="MCU6705622.1"/>
    </source>
</evidence>
<proteinExistence type="predicted"/>